<proteinExistence type="predicted"/>
<evidence type="ECO:0000256" key="1">
    <source>
        <dbReference type="ARBA" id="ARBA00004651"/>
    </source>
</evidence>
<dbReference type="AlphaFoldDB" id="A0A1M5AH44"/>
<dbReference type="RefSeq" id="WP_073343816.1">
    <property type="nucleotide sequence ID" value="NZ_FQVH01000017.1"/>
</dbReference>
<feature type="transmembrane region" description="Helical" evidence="6">
    <location>
        <begin position="12"/>
        <end position="39"/>
    </location>
</feature>
<evidence type="ECO:0000313" key="9">
    <source>
        <dbReference type="Proteomes" id="UP000184088"/>
    </source>
</evidence>
<evidence type="ECO:0000313" key="8">
    <source>
        <dbReference type="EMBL" id="SHF29454.1"/>
    </source>
</evidence>
<gene>
    <name evidence="8" type="ORF">SAMN02746089_01640</name>
</gene>
<name>A0A1M5AH44_9THEO</name>
<dbReference type="STRING" id="1121256.SAMN02746089_01640"/>
<feature type="transmembrane region" description="Helical" evidence="6">
    <location>
        <begin position="297"/>
        <end position="315"/>
    </location>
</feature>
<feature type="transmembrane region" description="Helical" evidence="6">
    <location>
        <begin position="177"/>
        <end position="201"/>
    </location>
</feature>
<dbReference type="PANTHER" id="PTHR23526:SF1">
    <property type="entry name" value="MAJOR FACILITATOR SUPERFAMILY MFS_1"/>
    <property type="match status" value="1"/>
</dbReference>
<feature type="transmembrane region" description="Helical" evidence="6">
    <location>
        <begin position="321"/>
        <end position="343"/>
    </location>
</feature>
<feature type="transmembrane region" description="Helical" evidence="6">
    <location>
        <begin position="109"/>
        <end position="133"/>
    </location>
</feature>
<reference evidence="8 9" key="1">
    <citation type="submission" date="2016-11" db="EMBL/GenBank/DDBJ databases">
        <authorList>
            <person name="Jaros S."/>
            <person name="Januszkiewicz K."/>
            <person name="Wedrychowicz H."/>
        </authorList>
    </citation>
    <scope>NUCLEOTIDE SEQUENCE [LARGE SCALE GENOMIC DNA]</scope>
    <source>
        <strain evidence="8 9">DSM 17918</strain>
    </source>
</reference>
<dbReference type="PANTHER" id="PTHR23526">
    <property type="entry name" value="INTEGRAL MEMBRANE TRANSPORT PROTEIN-RELATED"/>
    <property type="match status" value="1"/>
</dbReference>
<evidence type="ECO:0000259" key="7">
    <source>
        <dbReference type="PROSITE" id="PS50850"/>
    </source>
</evidence>
<dbReference type="Gene3D" id="1.20.1250.20">
    <property type="entry name" value="MFS general substrate transporter like domains"/>
    <property type="match status" value="2"/>
</dbReference>
<keyword evidence="9" id="KW-1185">Reference proteome</keyword>
<accession>A0A1M5AH44</accession>
<organism evidence="8 9">
    <name type="scientific">Caldanaerobius fijiensis DSM 17918</name>
    <dbReference type="NCBI Taxonomy" id="1121256"/>
    <lineage>
        <taxon>Bacteria</taxon>
        <taxon>Bacillati</taxon>
        <taxon>Bacillota</taxon>
        <taxon>Clostridia</taxon>
        <taxon>Thermoanaerobacterales</taxon>
        <taxon>Thermoanaerobacteraceae</taxon>
        <taxon>Caldanaerobius</taxon>
    </lineage>
</organism>
<keyword evidence="4 6" id="KW-1133">Transmembrane helix</keyword>
<protein>
    <submittedName>
        <fullName evidence="8">Major Facilitator Superfamily protein</fullName>
    </submittedName>
</protein>
<feature type="transmembrane region" description="Helical" evidence="6">
    <location>
        <begin position="84"/>
        <end position="103"/>
    </location>
</feature>
<feature type="transmembrane region" description="Helical" evidence="6">
    <location>
        <begin position="51"/>
        <end position="72"/>
    </location>
</feature>
<feature type="transmembrane region" description="Helical" evidence="6">
    <location>
        <begin position="267"/>
        <end position="285"/>
    </location>
</feature>
<evidence type="ECO:0000256" key="6">
    <source>
        <dbReference type="SAM" id="Phobius"/>
    </source>
</evidence>
<keyword evidence="3 6" id="KW-0812">Transmembrane</keyword>
<dbReference type="SUPFAM" id="SSF103473">
    <property type="entry name" value="MFS general substrate transporter"/>
    <property type="match status" value="1"/>
</dbReference>
<keyword evidence="5 6" id="KW-0472">Membrane</keyword>
<evidence type="ECO:0000256" key="4">
    <source>
        <dbReference type="ARBA" id="ARBA00022989"/>
    </source>
</evidence>
<dbReference type="InterPro" id="IPR052528">
    <property type="entry name" value="Sugar_transport-like"/>
</dbReference>
<comment type="subcellular location">
    <subcellularLocation>
        <location evidence="1">Cell membrane</location>
        <topology evidence="1">Multi-pass membrane protein</topology>
    </subcellularLocation>
</comment>
<feature type="transmembrane region" description="Helical" evidence="6">
    <location>
        <begin position="355"/>
        <end position="374"/>
    </location>
</feature>
<evidence type="ECO:0000256" key="2">
    <source>
        <dbReference type="ARBA" id="ARBA00022448"/>
    </source>
</evidence>
<dbReference type="OrthoDB" id="8953672at2"/>
<keyword evidence="2" id="KW-0813">Transport</keyword>
<feature type="domain" description="Major facilitator superfamily (MFS) profile" evidence="7">
    <location>
        <begin position="13"/>
        <end position="408"/>
    </location>
</feature>
<sequence length="408" mass="45424">MDIAKKYYKRNAFLIFIDPALFMNGMTFLSITAVIPYFLIKLGATNTQISLANVLVSLGTLIPQLFIARVVQGMRYKGVNFTKVLLVQRLIFAAYVFTIPFFAVSNPRAAVIMFLIFWGIFSFFVGTYSPFYFSIMTKVIPYDKRGSLLGNSYAFGSITGLISSYLLNLFLNNIKFPLNYTVIFFVGIFILIVDALLFAIIKEPPDEAIEDDNGIIEFFKEIPLIFKTNKNFRNAVISYVFIVIANVSLSYYAVYATRVFHARPSDIAAFTAISLATNVVSNVILGQISSKFGQRTVLMISTILGIFAGLSVLLVKNMLGVFVAFSLSTVVNSGYMLSSGILISKYAEQSKISTYVAINNTITMFFSTLMFMISGKLIDAFGFMTIFTISLISATAAFLQLKYKVVDN</sequence>
<dbReference type="InterPro" id="IPR036259">
    <property type="entry name" value="MFS_trans_sf"/>
</dbReference>
<dbReference type="GO" id="GO:0022857">
    <property type="term" value="F:transmembrane transporter activity"/>
    <property type="evidence" value="ECO:0007669"/>
    <property type="project" value="InterPro"/>
</dbReference>
<dbReference type="EMBL" id="FQVH01000017">
    <property type="protein sequence ID" value="SHF29454.1"/>
    <property type="molecule type" value="Genomic_DNA"/>
</dbReference>
<evidence type="ECO:0000256" key="5">
    <source>
        <dbReference type="ARBA" id="ARBA00023136"/>
    </source>
</evidence>
<feature type="transmembrane region" description="Helical" evidence="6">
    <location>
        <begin position="236"/>
        <end position="255"/>
    </location>
</feature>
<evidence type="ECO:0000256" key="3">
    <source>
        <dbReference type="ARBA" id="ARBA00022692"/>
    </source>
</evidence>
<dbReference type="InterPro" id="IPR011701">
    <property type="entry name" value="MFS"/>
</dbReference>
<dbReference type="GO" id="GO:0005886">
    <property type="term" value="C:plasma membrane"/>
    <property type="evidence" value="ECO:0007669"/>
    <property type="project" value="UniProtKB-SubCell"/>
</dbReference>
<feature type="transmembrane region" description="Helical" evidence="6">
    <location>
        <begin position="153"/>
        <end position="171"/>
    </location>
</feature>
<dbReference type="Proteomes" id="UP000184088">
    <property type="component" value="Unassembled WGS sequence"/>
</dbReference>
<dbReference type="Pfam" id="PF07690">
    <property type="entry name" value="MFS_1"/>
    <property type="match status" value="1"/>
</dbReference>
<feature type="transmembrane region" description="Helical" evidence="6">
    <location>
        <begin position="380"/>
        <end position="399"/>
    </location>
</feature>
<dbReference type="PROSITE" id="PS50850">
    <property type="entry name" value="MFS"/>
    <property type="match status" value="1"/>
</dbReference>
<dbReference type="InterPro" id="IPR020846">
    <property type="entry name" value="MFS_dom"/>
</dbReference>